<evidence type="ECO:0000313" key="2">
    <source>
        <dbReference type="EMBL" id="MBW7458870.1"/>
    </source>
</evidence>
<dbReference type="Pfam" id="PF13471">
    <property type="entry name" value="Transglut_core3"/>
    <property type="match status" value="1"/>
</dbReference>
<feature type="non-terminal residue" evidence="2">
    <location>
        <position position="1"/>
    </location>
</feature>
<evidence type="ECO:0000313" key="3">
    <source>
        <dbReference type="Proteomes" id="UP001519887"/>
    </source>
</evidence>
<protein>
    <submittedName>
        <fullName evidence="2">Lasso peptide biosynthesis B2 protein</fullName>
    </submittedName>
</protein>
<reference evidence="2 3" key="1">
    <citation type="submission" date="2021-07" db="EMBL/GenBank/DDBJ databases">
        <title>Paenibacillus radiodurans sp. nov., isolated from the southeastern edge of Tengger Desert.</title>
        <authorList>
            <person name="Zhang G."/>
        </authorList>
    </citation>
    <scope>NUCLEOTIDE SEQUENCE [LARGE SCALE GENOMIC DNA]</scope>
    <source>
        <strain evidence="2 3">CCM 7311</strain>
    </source>
</reference>
<dbReference type="Proteomes" id="UP001519887">
    <property type="component" value="Unassembled WGS sequence"/>
</dbReference>
<dbReference type="InterPro" id="IPR053521">
    <property type="entry name" value="McjB-like"/>
</dbReference>
<keyword evidence="3" id="KW-1185">Reference proteome</keyword>
<evidence type="ECO:0000259" key="1">
    <source>
        <dbReference type="Pfam" id="PF13471"/>
    </source>
</evidence>
<accession>A0ABS7CDR8</accession>
<dbReference type="NCBIfam" id="NF033537">
    <property type="entry name" value="lasso_biosyn_B2"/>
    <property type="match status" value="1"/>
</dbReference>
<gene>
    <name evidence="2" type="ORF">K0U00_32970</name>
</gene>
<proteinExistence type="predicted"/>
<dbReference type="InterPro" id="IPR032708">
    <property type="entry name" value="McjB_C"/>
</dbReference>
<feature type="domain" description="Microcin J25-processing protein McjB C-terminal" evidence="1">
    <location>
        <begin position="2"/>
        <end position="70"/>
    </location>
</feature>
<name>A0ABS7CDR8_9BACL</name>
<comment type="caution">
    <text evidence="2">The sequence shown here is derived from an EMBL/GenBank/DDBJ whole genome shotgun (WGS) entry which is preliminary data.</text>
</comment>
<sequence>INTVSRHTPWESKCLVRAIAGMKMLERRRIDSTLYMGTAKDKTGQLIAHAWLRSGPVYITGAEVMNRFIVVQKFAKAGRNC</sequence>
<dbReference type="EMBL" id="JAHZIK010001381">
    <property type="protein sequence ID" value="MBW7458870.1"/>
    <property type="molecule type" value="Genomic_DNA"/>
</dbReference>
<organism evidence="2 3">
    <name type="scientific">Paenibacillus sepulcri</name>
    <dbReference type="NCBI Taxonomy" id="359917"/>
    <lineage>
        <taxon>Bacteria</taxon>
        <taxon>Bacillati</taxon>
        <taxon>Bacillota</taxon>
        <taxon>Bacilli</taxon>
        <taxon>Bacillales</taxon>
        <taxon>Paenibacillaceae</taxon>
        <taxon>Paenibacillus</taxon>
    </lineage>
</organism>